<feature type="chain" id="PRO_5009581368" evidence="2">
    <location>
        <begin position="20"/>
        <end position="230"/>
    </location>
</feature>
<dbReference type="AlphaFoldDB" id="A0A1G1XRA5"/>
<reference evidence="3 4" key="1">
    <citation type="journal article" date="2016" name="Nat. Commun.">
        <title>Thousands of microbial genomes shed light on interconnected biogeochemical processes in an aquifer system.</title>
        <authorList>
            <person name="Anantharaman K."/>
            <person name="Brown C.T."/>
            <person name="Hug L.A."/>
            <person name="Sharon I."/>
            <person name="Castelle C.J."/>
            <person name="Probst A.J."/>
            <person name="Thomas B.C."/>
            <person name="Singh A."/>
            <person name="Wilkins M.J."/>
            <person name="Karaoz U."/>
            <person name="Brodie E.L."/>
            <person name="Williams K.H."/>
            <person name="Hubbard S.S."/>
            <person name="Banfield J.F."/>
        </authorList>
    </citation>
    <scope>NUCLEOTIDE SEQUENCE [LARGE SCALE GENOMIC DNA]</scope>
</reference>
<feature type="transmembrane region" description="Helical" evidence="1">
    <location>
        <begin position="178"/>
        <end position="207"/>
    </location>
</feature>
<keyword evidence="1" id="KW-0472">Membrane</keyword>
<evidence type="ECO:0000256" key="2">
    <source>
        <dbReference type="SAM" id="SignalP"/>
    </source>
</evidence>
<dbReference type="EMBL" id="MHHZ01000003">
    <property type="protein sequence ID" value="OGY42532.1"/>
    <property type="molecule type" value="Genomic_DNA"/>
</dbReference>
<evidence type="ECO:0000313" key="4">
    <source>
        <dbReference type="Proteomes" id="UP000176498"/>
    </source>
</evidence>
<protein>
    <submittedName>
        <fullName evidence="3">Uncharacterized protein</fullName>
    </submittedName>
</protein>
<evidence type="ECO:0000313" key="3">
    <source>
        <dbReference type="EMBL" id="OGY42532.1"/>
    </source>
</evidence>
<sequence>MKKIFLVLFIIFLPLTVLAHQPNLVDMQTNIKIQNPDVSQAFYGYLNGQPVVYEIKIDQPLELYVSILVPDISYVPKDLVAKIYRDKIDRKTLLATLDGTKFEWTKYYEEYGGDNYWQGPEEKRKVEPGTYLVQISRANNVGQYVLVVGQKEEFPPDKMLQTLLLLPKLKMFFDKSPLLALFNLIGLYLLAALAAIAVVIILIIVVIKKIIRLFKKEKVVKKKLFKKKKK</sequence>
<proteinExistence type="predicted"/>
<dbReference type="Proteomes" id="UP000176498">
    <property type="component" value="Unassembled WGS sequence"/>
</dbReference>
<keyword evidence="2" id="KW-0732">Signal</keyword>
<keyword evidence="1" id="KW-1133">Transmembrane helix</keyword>
<accession>A0A1G1XRA5</accession>
<keyword evidence="1" id="KW-0812">Transmembrane</keyword>
<evidence type="ECO:0000256" key="1">
    <source>
        <dbReference type="SAM" id="Phobius"/>
    </source>
</evidence>
<feature type="signal peptide" evidence="2">
    <location>
        <begin position="1"/>
        <end position="19"/>
    </location>
</feature>
<comment type="caution">
    <text evidence="3">The sequence shown here is derived from an EMBL/GenBank/DDBJ whole genome shotgun (WGS) entry which is preliminary data.</text>
</comment>
<organism evidence="3 4">
    <name type="scientific">Candidatus Buchananbacteria bacterium RBG_13_36_9</name>
    <dbReference type="NCBI Taxonomy" id="1797530"/>
    <lineage>
        <taxon>Bacteria</taxon>
        <taxon>Candidatus Buchananiibacteriota</taxon>
    </lineage>
</organism>
<gene>
    <name evidence="3" type="ORF">A2Y82_04185</name>
</gene>
<name>A0A1G1XRA5_9BACT</name>